<accession>W0E8P8</accession>
<protein>
    <submittedName>
        <fullName evidence="2">Uncharacterized protein</fullName>
    </submittedName>
</protein>
<evidence type="ECO:0000313" key="2">
    <source>
        <dbReference type="EMBL" id="AHF05436.1"/>
    </source>
</evidence>
<evidence type="ECO:0000256" key="1">
    <source>
        <dbReference type="SAM" id="MobiDB-lite"/>
    </source>
</evidence>
<dbReference type="Proteomes" id="UP000005275">
    <property type="component" value="Chromosome"/>
</dbReference>
<gene>
    <name evidence="2" type="ORF">MARPU_06085</name>
</gene>
<dbReference type="HOGENOM" id="CLU_3170015_0_0_6"/>
<evidence type="ECO:0000313" key="3">
    <source>
        <dbReference type="Proteomes" id="UP000005275"/>
    </source>
</evidence>
<organism evidence="2 3">
    <name type="scientific">Marichromatium purpuratum 984</name>
    <dbReference type="NCBI Taxonomy" id="765910"/>
    <lineage>
        <taxon>Bacteria</taxon>
        <taxon>Pseudomonadati</taxon>
        <taxon>Pseudomonadota</taxon>
        <taxon>Gammaproteobacteria</taxon>
        <taxon>Chromatiales</taxon>
        <taxon>Chromatiaceae</taxon>
        <taxon>Marichromatium</taxon>
    </lineage>
</organism>
<reference evidence="2 3" key="1">
    <citation type="submission" date="2013-12" db="EMBL/GenBank/DDBJ databases">
        <authorList>
            <consortium name="DOE Joint Genome Institute"/>
            <person name="Bryant D.A."/>
            <person name="Huntemann M."/>
            <person name="Han J."/>
            <person name="Chen A."/>
            <person name="Kyrpides N."/>
            <person name="Mavromatis K."/>
            <person name="Markowitz V."/>
            <person name="Palaniappan K."/>
            <person name="Ivanova N."/>
            <person name="Schaumberg A."/>
            <person name="Pati A."/>
            <person name="Liolios K."/>
            <person name="Nordberg H.P."/>
            <person name="Cantor M.N."/>
            <person name="Hua S.X."/>
            <person name="Woyke T."/>
        </authorList>
    </citation>
    <scope>NUCLEOTIDE SEQUENCE [LARGE SCALE GENOMIC DNA]</scope>
    <source>
        <strain evidence="2 3">984</strain>
    </source>
</reference>
<keyword evidence="3" id="KW-1185">Reference proteome</keyword>
<feature type="region of interest" description="Disordered" evidence="1">
    <location>
        <begin position="1"/>
        <end position="20"/>
    </location>
</feature>
<dbReference type="EMBL" id="CP007031">
    <property type="protein sequence ID" value="AHF05436.1"/>
    <property type="molecule type" value="Genomic_DNA"/>
</dbReference>
<dbReference type="KEGG" id="mpur:MARPU_06085"/>
<feature type="compositionally biased region" description="Basic and acidic residues" evidence="1">
    <location>
        <begin position="7"/>
        <end position="20"/>
    </location>
</feature>
<dbReference type="AlphaFoldDB" id="W0E8P8"/>
<name>W0E8P8_MARPU</name>
<proteinExistence type="predicted"/>
<sequence>MADETEVGMKVDRQCGDDARLEPTPVSLLTARYLPAPGVCERTWGMG</sequence>